<reference evidence="10" key="1">
    <citation type="submission" date="2022-08" db="EMBL/GenBank/DDBJ databases">
        <title>Streptomyces changanensis sp. nov., an actinomycete isolated from soil.</title>
        <authorList>
            <person name="Wu H."/>
            <person name="Han L."/>
        </authorList>
    </citation>
    <scope>NUCLEOTIDE SEQUENCE</scope>
    <source>
        <strain evidence="10">HL-66</strain>
    </source>
</reference>
<evidence type="ECO:0000256" key="6">
    <source>
        <dbReference type="ARBA" id="ARBA00022989"/>
    </source>
</evidence>
<feature type="compositionally biased region" description="Basic residues" evidence="8">
    <location>
        <begin position="244"/>
        <end position="260"/>
    </location>
</feature>
<comment type="subcellular location">
    <subcellularLocation>
        <location evidence="1">Cell membrane</location>
        <topology evidence="1">Multi-pass membrane protein</topology>
    </subcellularLocation>
</comment>
<feature type="transmembrane region" description="Helical" evidence="9">
    <location>
        <begin position="186"/>
        <end position="205"/>
    </location>
</feature>
<keyword evidence="3 9" id="KW-0812">Transmembrane</keyword>
<evidence type="ECO:0000313" key="11">
    <source>
        <dbReference type="Proteomes" id="UP001060150"/>
    </source>
</evidence>
<dbReference type="PANTHER" id="PTHR47019">
    <property type="entry name" value="LIPID II FLIPPASE MURJ"/>
    <property type="match status" value="1"/>
</dbReference>
<evidence type="ECO:0000256" key="3">
    <source>
        <dbReference type="ARBA" id="ARBA00022692"/>
    </source>
</evidence>
<keyword evidence="5" id="KW-0573">Peptidoglycan synthesis</keyword>
<evidence type="ECO:0000256" key="4">
    <source>
        <dbReference type="ARBA" id="ARBA00022960"/>
    </source>
</evidence>
<evidence type="ECO:0000256" key="1">
    <source>
        <dbReference type="ARBA" id="ARBA00004651"/>
    </source>
</evidence>
<feature type="region of interest" description="Disordered" evidence="8">
    <location>
        <begin position="575"/>
        <end position="609"/>
    </location>
</feature>
<proteinExistence type="predicted"/>
<dbReference type="Pfam" id="PF03023">
    <property type="entry name" value="MurJ"/>
    <property type="match status" value="1"/>
</dbReference>
<evidence type="ECO:0000256" key="9">
    <source>
        <dbReference type="SAM" id="Phobius"/>
    </source>
</evidence>
<evidence type="ECO:0000256" key="2">
    <source>
        <dbReference type="ARBA" id="ARBA00022475"/>
    </source>
</evidence>
<feature type="transmembrane region" description="Helical" evidence="9">
    <location>
        <begin position="421"/>
        <end position="439"/>
    </location>
</feature>
<dbReference type="RefSeq" id="WP_232790971.1">
    <property type="nucleotide sequence ID" value="NZ_CP102332.1"/>
</dbReference>
<feature type="transmembrane region" description="Helical" evidence="9">
    <location>
        <begin position="109"/>
        <end position="136"/>
    </location>
</feature>
<gene>
    <name evidence="10" type="ORF">NRO40_16535</name>
</gene>
<feature type="transmembrane region" description="Helical" evidence="9">
    <location>
        <begin position="380"/>
        <end position="401"/>
    </location>
</feature>
<feature type="transmembrane region" description="Helical" evidence="9">
    <location>
        <begin position="339"/>
        <end position="360"/>
    </location>
</feature>
<sequence>MAGVGGSGGRESGAGGAAWAPSGRFLARAALLTAGLTAAGALLGLVRDQLLAHAFGAGPDTDAFLIAWTVPEFAATLLIEDAMALLLVPAFSRALARRAAATGPDPVLGLVRATLPGTALAAAAGAALVAAAAPLLVPLLAPGLPEQRLAVDCTRLTATCVLSFALAGYVSAVLRAHGRFLAPAGIYVVHNAGIIAAVLLLGPALGVRAAALGVAAGGALMALVQAPALVRRLRAGRTDGPARPRTRSRTRAGGRARTGSRPRAGGSLRPVRAVARVRAAARSRGGGGAAAGVALALVLPVVVFAVSRQCQVLVERFLAAPLPAGAISHLNYAQKVAQLPMVLSLMLCTVSFPVVARALAAGDGDTARRRAERDLLGAGALVLAGAATVAAAAPQIVHLLFQRGAFDAADTAATAAVMRVYALGLLGHTLVGALVRCYFAASRPLWFPAGAMLLGIAANTALGALWADRWGAPGIALANAVGITLTAALLLAGASRRNVPLHAPGVAAGLARLTAAAAVAAVAARICASWPDAPLAGAALAAAAVLTVFPAAAHALRAPLVPALARAALRAPLRRGTAPRSPLPRRQHHVPSDPAPLDRDVPLGRRRPG</sequence>
<evidence type="ECO:0000256" key="8">
    <source>
        <dbReference type="SAM" id="MobiDB-lite"/>
    </source>
</evidence>
<dbReference type="InterPro" id="IPR051050">
    <property type="entry name" value="Lipid_II_flippase_MurJ/MviN"/>
</dbReference>
<feature type="transmembrane region" description="Helical" evidence="9">
    <location>
        <begin position="156"/>
        <end position="174"/>
    </location>
</feature>
<evidence type="ECO:0000256" key="7">
    <source>
        <dbReference type="ARBA" id="ARBA00023136"/>
    </source>
</evidence>
<feature type="region of interest" description="Disordered" evidence="8">
    <location>
        <begin position="235"/>
        <end position="268"/>
    </location>
</feature>
<organism evidence="10 11">
    <name type="scientific">Streptomyces changanensis</name>
    <dbReference type="NCBI Taxonomy" id="2964669"/>
    <lineage>
        <taxon>Bacteria</taxon>
        <taxon>Bacillati</taxon>
        <taxon>Actinomycetota</taxon>
        <taxon>Actinomycetes</taxon>
        <taxon>Kitasatosporales</taxon>
        <taxon>Streptomycetaceae</taxon>
        <taxon>Streptomyces</taxon>
    </lineage>
</organism>
<accession>A0ABY5N7H4</accession>
<name>A0ABY5N7H4_9ACTN</name>
<feature type="transmembrane region" description="Helical" evidence="9">
    <location>
        <begin position="536"/>
        <end position="556"/>
    </location>
</feature>
<keyword evidence="6 9" id="KW-1133">Transmembrane helix</keyword>
<dbReference type="PANTHER" id="PTHR47019:SF1">
    <property type="entry name" value="LIPID II FLIPPASE MURJ"/>
    <property type="match status" value="1"/>
</dbReference>
<dbReference type="InterPro" id="IPR004268">
    <property type="entry name" value="MurJ"/>
</dbReference>
<dbReference type="Proteomes" id="UP001060150">
    <property type="component" value="Chromosome"/>
</dbReference>
<evidence type="ECO:0000313" key="10">
    <source>
        <dbReference type="EMBL" id="UUS32263.1"/>
    </source>
</evidence>
<feature type="transmembrane region" description="Helical" evidence="9">
    <location>
        <begin position="25"/>
        <end position="45"/>
    </location>
</feature>
<keyword evidence="4" id="KW-0133">Cell shape</keyword>
<feature type="transmembrane region" description="Helical" evidence="9">
    <location>
        <begin position="506"/>
        <end position="524"/>
    </location>
</feature>
<protein>
    <submittedName>
        <fullName evidence="10">Murein biosynthesis protein MurJ</fullName>
    </submittedName>
</protein>
<dbReference type="EMBL" id="CP102332">
    <property type="protein sequence ID" value="UUS32263.1"/>
    <property type="molecule type" value="Genomic_DNA"/>
</dbReference>
<feature type="transmembrane region" description="Helical" evidence="9">
    <location>
        <begin position="446"/>
        <end position="467"/>
    </location>
</feature>
<keyword evidence="2" id="KW-1003">Cell membrane</keyword>
<feature type="transmembrane region" description="Helical" evidence="9">
    <location>
        <begin position="286"/>
        <end position="306"/>
    </location>
</feature>
<feature type="transmembrane region" description="Helical" evidence="9">
    <location>
        <begin position="473"/>
        <end position="494"/>
    </location>
</feature>
<dbReference type="PRINTS" id="PR01806">
    <property type="entry name" value="VIRFACTRMVIN"/>
</dbReference>
<keyword evidence="7 9" id="KW-0472">Membrane</keyword>
<keyword evidence="11" id="KW-1185">Reference proteome</keyword>
<evidence type="ECO:0000256" key="5">
    <source>
        <dbReference type="ARBA" id="ARBA00022984"/>
    </source>
</evidence>
<feature type="transmembrane region" description="Helical" evidence="9">
    <location>
        <begin position="211"/>
        <end position="230"/>
    </location>
</feature>